<comment type="caution">
    <text evidence="2">The sequence shown here is derived from an EMBL/GenBank/DDBJ whole genome shotgun (WGS) entry which is preliminary data.</text>
</comment>
<evidence type="ECO:0000313" key="2">
    <source>
        <dbReference type="EMBL" id="MBS6536031.1"/>
    </source>
</evidence>
<dbReference type="SUPFAM" id="SSF160631">
    <property type="entry name" value="SMI1/KNR4-like"/>
    <property type="match status" value="1"/>
</dbReference>
<gene>
    <name evidence="2" type="ORF">KH363_00620</name>
</gene>
<organism evidence="2 3">
    <name type="scientific">Streptococcus parasanguinis</name>
    <dbReference type="NCBI Taxonomy" id="1318"/>
    <lineage>
        <taxon>Bacteria</taxon>
        <taxon>Bacillati</taxon>
        <taxon>Bacillota</taxon>
        <taxon>Bacilli</taxon>
        <taxon>Lactobacillales</taxon>
        <taxon>Streptococcaceae</taxon>
        <taxon>Streptococcus</taxon>
    </lineage>
</organism>
<accession>A0A943SRX6</accession>
<protein>
    <submittedName>
        <fullName evidence="2">SMI1/KNR4 family protein</fullName>
    </submittedName>
</protein>
<dbReference type="SMART" id="SM00860">
    <property type="entry name" value="SMI1_KNR4"/>
    <property type="match status" value="1"/>
</dbReference>
<sequence length="151" mass="17185">MKIIENLKTFGNLNESDLNSLEDALEISLPTDYKEFLSKTNGGCPKNNYLVLKVPSLKEELLINFFLGVNDDENFNIISWNNDFKIEMPISTFIFGVEYGGGMFIQITEGDDKGVYFWDSNFSLPVTSNDENVFYIADTFSDFLSLITIDK</sequence>
<evidence type="ECO:0000313" key="3">
    <source>
        <dbReference type="Proteomes" id="UP000761167"/>
    </source>
</evidence>
<dbReference type="Proteomes" id="UP000761167">
    <property type="component" value="Unassembled WGS sequence"/>
</dbReference>
<dbReference type="InterPro" id="IPR018958">
    <property type="entry name" value="Knr4/Smi1-like_dom"/>
</dbReference>
<name>A0A943SRX6_STRPA</name>
<proteinExistence type="predicted"/>
<reference evidence="2" key="1">
    <citation type="submission" date="2021-02" db="EMBL/GenBank/DDBJ databases">
        <title>Infant gut strain persistence is associated with maternal origin, phylogeny, and functional potential including surface adhesion and iron acquisition.</title>
        <authorList>
            <person name="Lou Y.C."/>
        </authorList>
    </citation>
    <scope>NUCLEOTIDE SEQUENCE</scope>
    <source>
        <strain evidence="2">L3_060_000G1_dasL3_060_000G1_metabat.metabat.86_ sub</strain>
    </source>
</reference>
<dbReference type="AlphaFoldDB" id="A0A943SRX6"/>
<dbReference type="EMBL" id="JAGZZN010000002">
    <property type="protein sequence ID" value="MBS6536031.1"/>
    <property type="molecule type" value="Genomic_DNA"/>
</dbReference>
<dbReference type="Pfam" id="PF09346">
    <property type="entry name" value="SMI1_KNR4"/>
    <property type="match status" value="1"/>
</dbReference>
<evidence type="ECO:0000259" key="1">
    <source>
        <dbReference type="SMART" id="SM00860"/>
    </source>
</evidence>
<feature type="domain" description="Knr4/Smi1-like" evidence="1">
    <location>
        <begin position="12"/>
        <end position="146"/>
    </location>
</feature>
<dbReference type="InterPro" id="IPR037883">
    <property type="entry name" value="Knr4/Smi1-like_sf"/>
</dbReference>
<dbReference type="Gene3D" id="3.40.1580.10">
    <property type="entry name" value="SMI1/KNR4-like"/>
    <property type="match status" value="1"/>
</dbReference>